<sequence length="362" mass="40360">MLDEMALNRGGGSSSSQTASCSRAAFRTHEAQVVIAFHALFFLVFSALFCIASFKLIRSTRKETAVRQWFPLGFSIAFMILAVIINIVLFTLLQCDISSIRVYGVVSILAEWFGGLATFLLIALIMITICTRLLQGNKKISKMVTIVHTSYVGLLAILLLCNLAIYTRIMDASDRKSLGPSDWALPGHKKRFAMAYNVCAVIGMVMAAANMLFALAHGWHLRKGILFGAVVLLMVSSLGLTILDLATHIILHYLQDQYLRKDVAAYNRSLEAQLFLSYFFYASTFLAALVVASSHQLADIVSPAPVKHLQQEPKYNDTLLQSPYQLYQPGPYQYQYQYQIQGPAPVQHRYSSYSNPSSPHLR</sequence>
<evidence type="ECO:0000313" key="3">
    <source>
        <dbReference type="Proteomes" id="UP000327118"/>
    </source>
</evidence>
<reference evidence="3" key="1">
    <citation type="submission" date="2019-04" db="EMBL/GenBank/DDBJ databases">
        <title>Friends and foes A comparative genomics studyof 23 Aspergillus species from section Flavi.</title>
        <authorList>
            <consortium name="DOE Joint Genome Institute"/>
            <person name="Kjaerbolling I."/>
            <person name="Vesth T."/>
            <person name="Frisvad J.C."/>
            <person name="Nybo J.L."/>
            <person name="Theobald S."/>
            <person name="Kildgaard S."/>
            <person name="Isbrandt T."/>
            <person name="Kuo A."/>
            <person name="Sato A."/>
            <person name="Lyhne E.K."/>
            <person name="Kogle M.E."/>
            <person name="Wiebenga A."/>
            <person name="Kun R.S."/>
            <person name="Lubbers R.J."/>
            <person name="Makela M.R."/>
            <person name="Barry K."/>
            <person name="Chovatia M."/>
            <person name="Clum A."/>
            <person name="Daum C."/>
            <person name="Haridas S."/>
            <person name="He G."/>
            <person name="LaButti K."/>
            <person name="Lipzen A."/>
            <person name="Mondo S."/>
            <person name="Riley R."/>
            <person name="Salamov A."/>
            <person name="Simmons B.A."/>
            <person name="Magnuson J.K."/>
            <person name="Henrissat B."/>
            <person name="Mortensen U.H."/>
            <person name="Larsen T.O."/>
            <person name="Devries R.P."/>
            <person name="Grigoriev I.V."/>
            <person name="Machida M."/>
            <person name="Baker S.E."/>
            <person name="Andersen M.R."/>
        </authorList>
    </citation>
    <scope>NUCLEOTIDE SEQUENCE [LARGE SCALE GENOMIC DNA]</scope>
    <source>
        <strain evidence="3">CBS 553.77</strain>
    </source>
</reference>
<feature type="transmembrane region" description="Helical" evidence="1">
    <location>
        <begin position="193"/>
        <end position="213"/>
    </location>
</feature>
<dbReference type="AlphaFoldDB" id="A0A5N6ZCI3"/>
<keyword evidence="1" id="KW-1133">Transmembrane helix</keyword>
<proteinExistence type="predicted"/>
<feature type="transmembrane region" description="Helical" evidence="1">
    <location>
        <begin position="225"/>
        <end position="254"/>
    </location>
</feature>
<feature type="transmembrane region" description="Helical" evidence="1">
    <location>
        <begin position="112"/>
        <end position="134"/>
    </location>
</feature>
<feature type="transmembrane region" description="Helical" evidence="1">
    <location>
        <begin position="274"/>
        <end position="292"/>
    </location>
</feature>
<dbReference type="OrthoDB" id="4507588at2759"/>
<keyword evidence="1" id="KW-0812">Transmembrane</keyword>
<organism evidence="2 3">
    <name type="scientific">Aspergillus coremiiformis</name>
    <dbReference type="NCBI Taxonomy" id="138285"/>
    <lineage>
        <taxon>Eukaryota</taxon>
        <taxon>Fungi</taxon>
        <taxon>Dikarya</taxon>
        <taxon>Ascomycota</taxon>
        <taxon>Pezizomycotina</taxon>
        <taxon>Eurotiomycetes</taxon>
        <taxon>Eurotiomycetidae</taxon>
        <taxon>Eurotiales</taxon>
        <taxon>Aspergillaceae</taxon>
        <taxon>Aspergillus</taxon>
        <taxon>Aspergillus subgen. Circumdati</taxon>
    </lineage>
</organism>
<protein>
    <submittedName>
        <fullName evidence="2">Uncharacterized protein</fullName>
    </submittedName>
</protein>
<keyword evidence="3" id="KW-1185">Reference proteome</keyword>
<dbReference type="Proteomes" id="UP000327118">
    <property type="component" value="Unassembled WGS sequence"/>
</dbReference>
<accession>A0A5N6ZCI3</accession>
<feature type="transmembrane region" description="Helical" evidence="1">
    <location>
        <begin position="69"/>
        <end position="92"/>
    </location>
</feature>
<feature type="transmembrane region" description="Helical" evidence="1">
    <location>
        <begin position="35"/>
        <end position="57"/>
    </location>
</feature>
<gene>
    <name evidence="2" type="ORF">BDV28DRAFT_132410</name>
</gene>
<dbReference type="EMBL" id="ML739088">
    <property type="protein sequence ID" value="KAE8353770.1"/>
    <property type="molecule type" value="Genomic_DNA"/>
</dbReference>
<name>A0A5N6ZCI3_9EURO</name>
<evidence type="ECO:0000256" key="1">
    <source>
        <dbReference type="SAM" id="Phobius"/>
    </source>
</evidence>
<feature type="transmembrane region" description="Helical" evidence="1">
    <location>
        <begin position="146"/>
        <end position="166"/>
    </location>
</feature>
<keyword evidence="1" id="KW-0472">Membrane</keyword>
<evidence type="ECO:0000313" key="2">
    <source>
        <dbReference type="EMBL" id="KAE8353770.1"/>
    </source>
</evidence>